<dbReference type="Proteomes" id="UP001217089">
    <property type="component" value="Unassembled WGS sequence"/>
</dbReference>
<gene>
    <name evidence="1" type="ORF">KUTeg_005701</name>
</gene>
<dbReference type="EMBL" id="JARBDR010000252">
    <property type="protein sequence ID" value="KAJ8316755.1"/>
    <property type="molecule type" value="Genomic_DNA"/>
</dbReference>
<evidence type="ECO:0000313" key="2">
    <source>
        <dbReference type="Proteomes" id="UP001217089"/>
    </source>
</evidence>
<name>A0ABQ9FM56_TEGGR</name>
<accession>A0ABQ9FM56</accession>
<keyword evidence="2" id="KW-1185">Reference proteome</keyword>
<organism evidence="1 2">
    <name type="scientific">Tegillarca granosa</name>
    <name type="common">Malaysian cockle</name>
    <name type="synonym">Anadara granosa</name>
    <dbReference type="NCBI Taxonomy" id="220873"/>
    <lineage>
        <taxon>Eukaryota</taxon>
        <taxon>Metazoa</taxon>
        <taxon>Spiralia</taxon>
        <taxon>Lophotrochozoa</taxon>
        <taxon>Mollusca</taxon>
        <taxon>Bivalvia</taxon>
        <taxon>Autobranchia</taxon>
        <taxon>Pteriomorphia</taxon>
        <taxon>Arcoida</taxon>
        <taxon>Arcoidea</taxon>
        <taxon>Arcidae</taxon>
        <taxon>Tegillarca</taxon>
    </lineage>
</organism>
<comment type="caution">
    <text evidence="1">The sequence shown here is derived from an EMBL/GenBank/DDBJ whole genome shotgun (WGS) entry which is preliminary data.</text>
</comment>
<proteinExistence type="predicted"/>
<protein>
    <submittedName>
        <fullName evidence="1">Uncharacterized protein</fullName>
    </submittedName>
</protein>
<sequence>MTSESLPDYEIVIEDIIRKVEKVIVSPSVIYVHAEVFKHTNAKYPYTKTEVKMMTIPSGQLNFTWDNMFQGLQTNKVVITFVDSQAVSGSYSKNPFNFEISI</sequence>
<reference evidence="1 2" key="1">
    <citation type="submission" date="2022-12" db="EMBL/GenBank/DDBJ databases">
        <title>Chromosome-level genome of Tegillarca granosa.</title>
        <authorList>
            <person name="Kim J."/>
        </authorList>
    </citation>
    <scope>NUCLEOTIDE SEQUENCE [LARGE SCALE GENOMIC DNA]</scope>
    <source>
        <strain evidence="1">Teg-2019</strain>
        <tissue evidence="1">Adductor muscle</tissue>
    </source>
</reference>
<evidence type="ECO:0000313" key="1">
    <source>
        <dbReference type="EMBL" id="KAJ8316755.1"/>
    </source>
</evidence>